<evidence type="ECO:0000256" key="4">
    <source>
        <dbReference type="ARBA" id="ARBA00022989"/>
    </source>
</evidence>
<protein>
    <submittedName>
        <fullName evidence="8">Unannotated protein</fullName>
    </submittedName>
</protein>
<dbReference type="GO" id="GO:0005886">
    <property type="term" value="C:plasma membrane"/>
    <property type="evidence" value="ECO:0007669"/>
    <property type="project" value="UniProtKB-SubCell"/>
</dbReference>
<keyword evidence="5 6" id="KW-0472">Membrane</keyword>
<dbReference type="AlphaFoldDB" id="A0A6J6EW87"/>
<dbReference type="InterPro" id="IPR010432">
    <property type="entry name" value="RDD"/>
</dbReference>
<evidence type="ECO:0000256" key="5">
    <source>
        <dbReference type="ARBA" id="ARBA00023136"/>
    </source>
</evidence>
<evidence type="ECO:0000259" key="7">
    <source>
        <dbReference type="Pfam" id="PF06271"/>
    </source>
</evidence>
<dbReference type="InterPro" id="IPR051791">
    <property type="entry name" value="Pra-immunoreactive"/>
</dbReference>
<dbReference type="Pfam" id="PF06271">
    <property type="entry name" value="RDD"/>
    <property type="match status" value="1"/>
</dbReference>
<feature type="domain" description="RDD" evidence="7">
    <location>
        <begin position="43"/>
        <end position="149"/>
    </location>
</feature>
<evidence type="ECO:0000256" key="3">
    <source>
        <dbReference type="ARBA" id="ARBA00022692"/>
    </source>
</evidence>
<keyword evidence="3 6" id="KW-0812">Transmembrane</keyword>
<dbReference type="PIRSF" id="PIRSF021697">
    <property type="entry name" value="UCP021697"/>
    <property type="match status" value="1"/>
</dbReference>
<feature type="transmembrane region" description="Helical" evidence="6">
    <location>
        <begin position="49"/>
        <end position="66"/>
    </location>
</feature>
<sequence>MFDRRDWAGWLQGPRKSLESQGIEFGYPGERLGAPETGPDSIARFGRRILALIIDWASALLLATFFRDTLGMTTELDIFTLLVFFLHTWLFIAFFGGSFGHRIMGIKIRTLSGRRISIFQAALRQLLVCLVIPPVIYDRDQRGLHDKATKLVAIRG</sequence>
<proteinExistence type="predicted"/>
<keyword evidence="2" id="KW-1003">Cell membrane</keyword>
<reference evidence="8" key="1">
    <citation type="submission" date="2020-05" db="EMBL/GenBank/DDBJ databases">
        <authorList>
            <person name="Chiriac C."/>
            <person name="Salcher M."/>
            <person name="Ghai R."/>
            <person name="Kavagutti S V."/>
        </authorList>
    </citation>
    <scope>NUCLEOTIDE SEQUENCE</scope>
</reference>
<accession>A0A6J6EW87</accession>
<dbReference type="InterPro" id="IPR016795">
    <property type="entry name" value="UCP021697"/>
</dbReference>
<keyword evidence="4 6" id="KW-1133">Transmembrane helix</keyword>
<feature type="transmembrane region" description="Helical" evidence="6">
    <location>
        <begin position="78"/>
        <end position="97"/>
    </location>
</feature>
<gene>
    <name evidence="8" type="ORF">UFOPK1726_00764</name>
</gene>
<evidence type="ECO:0000256" key="6">
    <source>
        <dbReference type="SAM" id="Phobius"/>
    </source>
</evidence>
<dbReference type="PANTHER" id="PTHR36115">
    <property type="entry name" value="PROLINE-RICH ANTIGEN HOMOLOG-RELATED"/>
    <property type="match status" value="1"/>
</dbReference>
<organism evidence="8">
    <name type="scientific">freshwater metagenome</name>
    <dbReference type="NCBI Taxonomy" id="449393"/>
    <lineage>
        <taxon>unclassified sequences</taxon>
        <taxon>metagenomes</taxon>
        <taxon>ecological metagenomes</taxon>
    </lineage>
</organism>
<dbReference type="PANTHER" id="PTHR36115:SF6">
    <property type="entry name" value="PROLINE-RICH ANTIGEN HOMOLOG"/>
    <property type="match status" value="1"/>
</dbReference>
<evidence type="ECO:0000256" key="1">
    <source>
        <dbReference type="ARBA" id="ARBA00004651"/>
    </source>
</evidence>
<dbReference type="EMBL" id="CAEZTT010000084">
    <property type="protein sequence ID" value="CAB4578963.1"/>
    <property type="molecule type" value="Genomic_DNA"/>
</dbReference>
<evidence type="ECO:0000313" key="8">
    <source>
        <dbReference type="EMBL" id="CAB4578963.1"/>
    </source>
</evidence>
<name>A0A6J6EW87_9ZZZZ</name>
<evidence type="ECO:0000256" key="2">
    <source>
        <dbReference type="ARBA" id="ARBA00022475"/>
    </source>
</evidence>
<comment type="subcellular location">
    <subcellularLocation>
        <location evidence="1">Cell membrane</location>
        <topology evidence="1">Multi-pass membrane protein</topology>
    </subcellularLocation>
</comment>